<feature type="chain" id="PRO_5041308953" description="Gram-negative bacterial tonB protein" evidence="1">
    <location>
        <begin position="28"/>
        <end position="164"/>
    </location>
</feature>
<feature type="signal peptide" evidence="1">
    <location>
        <begin position="1"/>
        <end position="27"/>
    </location>
</feature>
<accession>A0AA37Q4V1</accession>
<keyword evidence="1" id="KW-0732">Signal</keyword>
<proteinExistence type="predicted"/>
<evidence type="ECO:0000313" key="3">
    <source>
        <dbReference type="Proteomes" id="UP001161325"/>
    </source>
</evidence>
<dbReference type="PROSITE" id="PS51257">
    <property type="entry name" value="PROKAR_LIPOPROTEIN"/>
    <property type="match status" value="1"/>
</dbReference>
<dbReference type="AlphaFoldDB" id="A0AA37Q4V1"/>
<evidence type="ECO:0008006" key="4">
    <source>
        <dbReference type="Google" id="ProtNLM"/>
    </source>
</evidence>
<evidence type="ECO:0000313" key="2">
    <source>
        <dbReference type="EMBL" id="GLC24637.1"/>
    </source>
</evidence>
<keyword evidence="3" id="KW-1185">Reference proteome</keyword>
<gene>
    <name evidence="2" type="ORF">rosag_11500</name>
</gene>
<organism evidence="2 3">
    <name type="scientific">Roseisolibacter agri</name>
    <dbReference type="NCBI Taxonomy" id="2014610"/>
    <lineage>
        <taxon>Bacteria</taxon>
        <taxon>Pseudomonadati</taxon>
        <taxon>Gemmatimonadota</taxon>
        <taxon>Gemmatimonadia</taxon>
        <taxon>Gemmatimonadales</taxon>
        <taxon>Gemmatimonadaceae</taxon>
        <taxon>Roseisolibacter</taxon>
    </lineage>
</organism>
<name>A0AA37Q4V1_9BACT</name>
<evidence type="ECO:0000256" key="1">
    <source>
        <dbReference type="SAM" id="SignalP"/>
    </source>
</evidence>
<protein>
    <recommendedName>
        <fullName evidence="4">Gram-negative bacterial tonB protein</fullName>
    </recommendedName>
</protein>
<dbReference type="Proteomes" id="UP001161325">
    <property type="component" value="Unassembled WGS sequence"/>
</dbReference>
<reference evidence="2" key="1">
    <citation type="submission" date="2022-08" db="EMBL/GenBank/DDBJ databases">
        <title>Draft genome sequencing of Roseisolibacter agri AW1220.</title>
        <authorList>
            <person name="Tobiishi Y."/>
            <person name="Tonouchi A."/>
        </authorList>
    </citation>
    <scope>NUCLEOTIDE SEQUENCE</scope>
    <source>
        <strain evidence="2">AW1220</strain>
    </source>
</reference>
<dbReference type="EMBL" id="BRXS01000002">
    <property type="protein sequence ID" value="GLC24637.1"/>
    <property type="molecule type" value="Genomic_DNA"/>
</dbReference>
<comment type="caution">
    <text evidence="2">The sequence shown here is derived from an EMBL/GenBank/DDBJ whole genome shotgun (WGS) entry which is preliminary data.</text>
</comment>
<sequence>MRPPDIRFAFVLSAAVLGCTSAAPAGAPPSGMTASRPAPALSDTLGAAGRVYRAAEVARRAAALPGQAPRPWGQGVDGCAELSYVVDAAGRVEPGTLTVRDGSTEALVEVLRRVLPAERYGPAEQPAGRPVRQLIEMVVLRRGRGVTISRDADLLPGHCPRPEV</sequence>